<dbReference type="EMBL" id="CM004403">
    <property type="protein sequence ID" value="OAY24340.2"/>
    <property type="molecule type" value="Genomic_DNA"/>
</dbReference>
<organism evidence="1 2">
    <name type="scientific">Manihot esculenta</name>
    <name type="common">Cassava</name>
    <name type="synonym">Jatropha manihot</name>
    <dbReference type="NCBI Taxonomy" id="3983"/>
    <lineage>
        <taxon>Eukaryota</taxon>
        <taxon>Viridiplantae</taxon>
        <taxon>Streptophyta</taxon>
        <taxon>Embryophyta</taxon>
        <taxon>Tracheophyta</taxon>
        <taxon>Spermatophyta</taxon>
        <taxon>Magnoliopsida</taxon>
        <taxon>eudicotyledons</taxon>
        <taxon>Gunneridae</taxon>
        <taxon>Pentapetalae</taxon>
        <taxon>rosids</taxon>
        <taxon>fabids</taxon>
        <taxon>Malpighiales</taxon>
        <taxon>Euphorbiaceae</taxon>
        <taxon>Crotonoideae</taxon>
        <taxon>Manihoteae</taxon>
        <taxon>Manihot</taxon>
    </lineage>
</organism>
<gene>
    <name evidence="1" type="ORF">MANES_17G002283v8</name>
</gene>
<comment type="caution">
    <text evidence="1">The sequence shown here is derived from an EMBL/GenBank/DDBJ whole genome shotgun (WGS) entry which is preliminary data.</text>
</comment>
<evidence type="ECO:0000313" key="1">
    <source>
        <dbReference type="EMBL" id="OAY24340.2"/>
    </source>
</evidence>
<sequence>MPPFEALHGYPLALLTFLPTTETSEAVVSEFFQKRQHISQLLIENLQAAQMRKKHQANKKRTKRAFEVGDGVFLELQPYRQTSLAVRKSLKLSAKYYEPFQIVSKISQVAYKLESCLLTLIHIPYFMPPY</sequence>
<dbReference type="Proteomes" id="UP000091857">
    <property type="component" value="Chromosome 17"/>
</dbReference>
<protein>
    <submittedName>
        <fullName evidence="1">Uncharacterized protein</fullName>
    </submittedName>
</protein>
<evidence type="ECO:0000313" key="2">
    <source>
        <dbReference type="Proteomes" id="UP000091857"/>
    </source>
</evidence>
<proteinExistence type="predicted"/>
<dbReference type="AlphaFoldDB" id="A0A2C9U3S2"/>
<accession>A0A2C9U3S2</accession>
<reference evidence="2" key="1">
    <citation type="journal article" date="2016" name="Nat. Biotechnol.">
        <title>Sequencing wild and cultivated cassava and related species reveals extensive interspecific hybridization and genetic diversity.</title>
        <authorList>
            <person name="Bredeson J.V."/>
            <person name="Lyons J.B."/>
            <person name="Prochnik S.E."/>
            <person name="Wu G.A."/>
            <person name="Ha C.M."/>
            <person name="Edsinger-Gonzales E."/>
            <person name="Grimwood J."/>
            <person name="Schmutz J."/>
            <person name="Rabbi I.Y."/>
            <person name="Egesi C."/>
            <person name="Nauluvula P."/>
            <person name="Lebot V."/>
            <person name="Ndunguru J."/>
            <person name="Mkamilo G."/>
            <person name="Bart R.S."/>
            <person name="Setter T.L."/>
            <person name="Gleadow R.M."/>
            <person name="Kulakow P."/>
            <person name="Ferguson M.E."/>
            <person name="Rounsley S."/>
            <person name="Rokhsar D.S."/>
        </authorList>
    </citation>
    <scope>NUCLEOTIDE SEQUENCE [LARGE SCALE GENOMIC DNA]</scope>
    <source>
        <strain evidence="2">cv. AM560-2</strain>
    </source>
</reference>
<keyword evidence="2" id="KW-1185">Reference proteome</keyword>
<name>A0A2C9U3S2_MANES</name>